<dbReference type="RefSeq" id="WP_121248243.1">
    <property type="nucleotide sequence ID" value="NZ_RBIL01000001.1"/>
</dbReference>
<evidence type="ECO:0000313" key="1">
    <source>
        <dbReference type="EMBL" id="RKQ91000.1"/>
    </source>
</evidence>
<protein>
    <recommendedName>
        <fullName evidence="3">Acetyltransferase (GNAT) family protein</fullName>
    </recommendedName>
</protein>
<proteinExistence type="predicted"/>
<dbReference type="EMBL" id="RBIL01000001">
    <property type="protein sequence ID" value="RKQ91000.1"/>
    <property type="molecule type" value="Genomic_DNA"/>
</dbReference>
<name>A0A660LAR5_9ACTN</name>
<sequence>MFNQLTRRKEIPVTHSTLRIRQARHSDAAALERLAALDSSRMPHGDVLLAEVGDELWAALSLDDGHAVADPLRPSADAVLLLGQRGRQLRRRARRGAHARLRFA</sequence>
<dbReference type="AlphaFoldDB" id="A0A660LAR5"/>
<keyword evidence="2" id="KW-1185">Reference proteome</keyword>
<reference evidence="1 2" key="1">
    <citation type="submission" date="2018-10" db="EMBL/GenBank/DDBJ databases">
        <title>Genomic Encyclopedia of Archaeal and Bacterial Type Strains, Phase II (KMG-II): from individual species to whole genera.</title>
        <authorList>
            <person name="Goeker M."/>
        </authorList>
    </citation>
    <scope>NUCLEOTIDE SEQUENCE [LARGE SCALE GENOMIC DNA]</scope>
    <source>
        <strain evidence="1 2">DSM 14954</strain>
    </source>
</reference>
<gene>
    <name evidence="1" type="ORF">C8N24_0816</name>
</gene>
<dbReference type="OrthoDB" id="5244825at2"/>
<organism evidence="1 2">
    <name type="scientific">Solirubrobacter pauli</name>
    <dbReference type="NCBI Taxonomy" id="166793"/>
    <lineage>
        <taxon>Bacteria</taxon>
        <taxon>Bacillati</taxon>
        <taxon>Actinomycetota</taxon>
        <taxon>Thermoleophilia</taxon>
        <taxon>Solirubrobacterales</taxon>
        <taxon>Solirubrobacteraceae</taxon>
        <taxon>Solirubrobacter</taxon>
    </lineage>
</organism>
<evidence type="ECO:0000313" key="2">
    <source>
        <dbReference type="Proteomes" id="UP000278962"/>
    </source>
</evidence>
<evidence type="ECO:0008006" key="3">
    <source>
        <dbReference type="Google" id="ProtNLM"/>
    </source>
</evidence>
<comment type="caution">
    <text evidence="1">The sequence shown here is derived from an EMBL/GenBank/DDBJ whole genome shotgun (WGS) entry which is preliminary data.</text>
</comment>
<dbReference type="Proteomes" id="UP000278962">
    <property type="component" value="Unassembled WGS sequence"/>
</dbReference>
<accession>A0A660LAR5</accession>